<evidence type="ECO:0008006" key="5">
    <source>
        <dbReference type="Google" id="ProtNLM"/>
    </source>
</evidence>
<proteinExistence type="predicted"/>
<organism evidence="3 4">
    <name type="scientific">Streptomyces poriferorum</name>
    <dbReference type="NCBI Taxonomy" id="2798799"/>
    <lineage>
        <taxon>Bacteria</taxon>
        <taxon>Bacillati</taxon>
        <taxon>Actinomycetota</taxon>
        <taxon>Actinomycetes</taxon>
        <taxon>Kitasatosporales</taxon>
        <taxon>Streptomycetaceae</taxon>
        <taxon>Streptomyces</taxon>
    </lineage>
</organism>
<name>A0ABY9ITS1_9ACTN</name>
<keyword evidence="2" id="KW-1133">Transmembrane helix</keyword>
<sequence length="510" mass="53354">MQDTEHGTSPEEAPEAAAAQEAAAAAEAIQAALSGRRPADARARATAALERYGPDPLLYTLLGRAHVAENEDDHDDAAERAYRRGLDAFPDDLGLLTAYAELCLESDALDRPGRHARGPGLVARVGELAPDSAYVRRLDRISKGIGGIMAATGGGRPSLATPIPLSAAHTQRHDVRTALTTAPNLAEATRLAAEESQQYPYDLRRMIRAETLAALGRPGRRLLVAQVRAPILLVPLALALGALAMIPRSASPLSLWAGAAALLVFLPNRLLGALESRARTRAASRLQPPPADRDPLYSLLPPPPAPGVRDAVALVAAVALGFFALVSPSWLVTSSDTDDPHTTASAPAPASFRGQPLLSAQPAVDGLDSEMAGMWTNAFDTSFAYLYGSMEQLASYGAQPAAYVFGSTGDRLDAPPAVANGTQLGLTESDAAIDDTWDAGPGTAGGRLRCASYASDTEEKGAHTACSWTDSRSYGTIVLNEPGLDHETAAAAAREMRDAILQGETVRGDA</sequence>
<feature type="transmembrane region" description="Helical" evidence="2">
    <location>
        <begin position="253"/>
        <end position="271"/>
    </location>
</feature>
<feature type="region of interest" description="Disordered" evidence="1">
    <location>
        <begin position="1"/>
        <end position="24"/>
    </location>
</feature>
<dbReference type="EMBL" id="CP120988">
    <property type="protein sequence ID" value="WLQ58179.1"/>
    <property type="molecule type" value="Genomic_DNA"/>
</dbReference>
<evidence type="ECO:0000313" key="3">
    <source>
        <dbReference type="EMBL" id="WLQ58179.1"/>
    </source>
</evidence>
<dbReference type="RefSeq" id="WP_306070582.1">
    <property type="nucleotide sequence ID" value="NZ_CP120988.1"/>
</dbReference>
<keyword evidence="2" id="KW-0812">Transmembrane</keyword>
<dbReference type="Proteomes" id="UP001235744">
    <property type="component" value="Chromosome"/>
</dbReference>
<feature type="compositionally biased region" description="Low complexity" evidence="1">
    <location>
        <begin position="342"/>
        <end position="351"/>
    </location>
</feature>
<gene>
    <name evidence="3" type="ORF">P8A19_23335</name>
</gene>
<evidence type="ECO:0000256" key="1">
    <source>
        <dbReference type="SAM" id="MobiDB-lite"/>
    </source>
</evidence>
<keyword evidence="4" id="KW-1185">Reference proteome</keyword>
<feature type="transmembrane region" description="Helical" evidence="2">
    <location>
        <begin position="227"/>
        <end position="247"/>
    </location>
</feature>
<feature type="compositionally biased region" description="Low complexity" evidence="1">
    <location>
        <begin position="15"/>
        <end position="24"/>
    </location>
</feature>
<reference evidence="3 4" key="1">
    <citation type="submission" date="2023-03" db="EMBL/GenBank/DDBJ databases">
        <title>Isolation and description of six Streptomyces strains from soil environments, able to metabolize different microbial glucans.</title>
        <authorList>
            <person name="Widen T."/>
            <person name="Larsbrink J."/>
        </authorList>
    </citation>
    <scope>NUCLEOTIDE SEQUENCE [LARGE SCALE GENOMIC DNA]</scope>
    <source>
        <strain evidence="3 4">Alt2</strain>
    </source>
</reference>
<feature type="region of interest" description="Disordered" evidence="1">
    <location>
        <begin position="336"/>
        <end position="355"/>
    </location>
</feature>
<evidence type="ECO:0000313" key="4">
    <source>
        <dbReference type="Proteomes" id="UP001235744"/>
    </source>
</evidence>
<keyword evidence="2" id="KW-0472">Membrane</keyword>
<evidence type="ECO:0000256" key="2">
    <source>
        <dbReference type="SAM" id="Phobius"/>
    </source>
</evidence>
<feature type="transmembrane region" description="Helical" evidence="2">
    <location>
        <begin position="311"/>
        <end position="331"/>
    </location>
</feature>
<accession>A0ABY9ITS1</accession>
<protein>
    <recommendedName>
        <fullName evidence="5">Tetratricopeptide repeat protein</fullName>
    </recommendedName>
</protein>